<proteinExistence type="predicted"/>
<dbReference type="AlphaFoldDB" id="A0A9N9D1H8"/>
<reference evidence="1" key="1">
    <citation type="submission" date="2021-06" db="EMBL/GenBank/DDBJ databases">
        <authorList>
            <person name="Kallberg Y."/>
            <person name="Tangrot J."/>
            <person name="Rosling A."/>
        </authorList>
    </citation>
    <scope>NUCLEOTIDE SEQUENCE</scope>
    <source>
        <strain evidence="1">UK204</strain>
    </source>
</reference>
<evidence type="ECO:0000313" key="2">
    <source>
        <dbReference type="Proteomes" id="UP000789570"/>
    </source>
</evidence>
<name>A0A9N9D1H8_9GLOM</name>
<dbReference type="Proteomes" id="UP000789570">
    <property type="component" value="Unassembled WGS sequence"/>
</dbReference>
<accession>A0A9N9D1H8</accession>
<comment type="caution">
    <text evidence="1">The sequence shown here is derived from an EMBL/GenBank/DDBJ whole genome shotgun (WGS) entry which is preliminary data.</text>
</comment>
<dbReference type="EMBL" id="CAJVPQ010003256">
    <property type="protein sequence ID" value="CAG8622544.1"/>
    <property type="molecule type" value="Genomic_DNA"/>
</dbReference>
<evidence type="ECO:0000313" key="1">
    <source>
        <dbReference type="EMBL" id="CAG8622544.1"/>
    </source>
</evidence>
<dbReference type="OrthoDB" id="2428675at2759"/>
<protein>
    <submittedName>
        <fullName evidence="1">15553_t:CDS:1</fullName>
    </submittedName>
</protein>
<feature type="non-terminal residue" evidence="1">
    <location>
        <position position="1"/>
    </location>
</feature>
<keyword evidence="2" id="KW-1185">Reference proteome</keyword>
<organism evidence="1 2">
    <name type="scientific">Funneliformis caledonium</name>
    <dbReference type="NCBI Taxonomy" id="1117310"/>
    <lineage>
        <taxon>Eukaryota</taxon>
        <taxon>Fungi</taxon>
        <taxon>Fungi incertae sedis</taxon>
        <taxon>Mucoromycota</taxon>
        <taxon>Glomeromycotina</taxon>
        <taxon>Glomeromycetes</taxon>
        <taxon>Glomerales</taxon>
        <taxon>Glomeraceae</taxon>
        <taxon>Funneliformis</taxon>
    </lineage>
</organism>
<sequence>FFLAAQSMAYKYKNNNRSYDGKAKLRRIIRNGGEDEEYFIGCDK</sequence>
<gene>
    <name evidence="1" type="ORF">FCALED_LOCUS9630</name>
</gene>